<sequence>MAERGRINEFNRLARDHARQAREVGPPDIPAMRRNLVRMSHEDVPERMKRILRIPHDGMRSHLTAFLEKGKSQIRKGHNFVRFQMYKNNCTPGPRPVCQVALSTDPYLDWQWEESDHEDGISEDTSGETSTRLPGEKDGNASKKKKRRIQGALEYAAAFGLRTNTNTGLGTTSQRATVTWTPSTPWWGERSLKEAADLLKDKINEQLQAALGGSIKSIDMRGAEAGRVTVSGLFSDIRGFRMEDRDFLISK</sequence>
<gene>
    <name evidence="2" type="ORF">Cvel_11239</name>
</gene>
<evidence type="ECO:0000256" key="1">
    <source>
        <dbReference type="SAM" id="MobiDB-lite"/>
    </source>
</evidence>
<evidence type="ECO:0000313" key="2">
    <source>
        <dbReference type="EMBL" id="CEM52398.1"/>
    </source>
</evidence>
<dbReference type="VEuPathDB" id="CryptoDB:Cvel_11239"/>
<feature type="compositionally biased region" description="Acidic residues" evidence="1">
    <location>
        <begin position="115"/>
        <end position="126"/>
    </location>
</feature>
<accession>A0A0G4I5W3</accession>
<feature type="region of interest" description="Disordered" evidence="1">
    <location>
        <begin position="115"/>
        <end position="146"/>
    </location>
</feature>
<organism evidence="2">
    <name type="scientific">Chromera velia CCMP2878</name>
    <dbReference type="NCBI Taxonomy" id="1169474"/>
    <lineage>
        <taxon>Eukaryota</taxon>
        <taxon>Sar</taxon>
        <taxon>Alveolata</taxon>
        <taxon>Colpodellida</taxon>
        <taxon>Chromeraceae</taxon>
        <taxon>Chromera</taxon>
    </lineage>
</organism>
<protein>
    <submittedName>
        <fullName evidence="2">Uncharacterized protein</fullName>
    </submittedName>
</protein>
<reference evidence="2" key="1">
    <citation type="submission" date="2014-11" db="EMBL/GenBank/DDBJ databases">
        <authorList>
            <person name="Otto D Thomas"/>
            <person name="Naeem Raeece"/>
        </authorList>
    </citation>
    <scope>NUCLEOTIDE SEQUENCE</scope>
</reference>
<dbReference type="AlphaFoldDB" id="A0A0G4I5W3"/>
<proteinExistence type="predicted"/>
<name>A0A0G4I5W3_9ALVE</name>
<dbReference type="EMBL" id="CDMZ01005232">
    <property type="protein sequence ID" value="CEM52398.1"/>
    <property type="molecule type" value="Genomic_DNA"/>
</dbReference>